<dbReference type="WBParaSite" id="SSLN_0001988601-mRNA-1">
    <property type="protein sequence ID" value="SSLN_0001988601-mRNA-1"/>
    <property type="gene ID" value="SSLN_0001988601"/>
</dbReference>
<dbReference type="OrthoDB" id="6267860at2759"/>
<accession>A0A183TRR4</accession>
<reference evidence="3" key="1">
    <citation type="submission" date="2016-06" db="UniProtKB">
        <authorList>
            <consortium name="WormBaseParasite"/>
        </authorList>
    </citation>
    <scope>IDENTIFICATION</scope>
</reference>
<dbReference type="PANTHER" id="PTHR21301">
    <property type="entry name" value="REVERSE TRANSCRIPTASE"/>
    <property type="match status" value="1"/>
</dbReference>
<dbReference type="AlphaFoldDB" id="A0A183TRR4"/>
<name>A0A183TRR4_SCHSO</name>
<sequence>MEKEKDSTDEVEAQLTNCLKRLRAEDVINDRDFERLRPVGTHIPRLYGLPKIHKEGLTVRPILDMRNSPNHAIAKWLAEKLKPIQRQRAPLSDRNTFKFIDDVKEINLNDMVMLSLDVSSLFTNVPVTETVD</sequence>
<dbReference type="PANTHER" id="PTHR21301:SF10">
    <property type="entry name" value="REVERSE TRANSCRIPTASE DOMAIN-CONTAINING PROTEIN"/>
    <property type="match status" value="1"/>
</dbReference>
<evidence type="ECO:0000313" key="2">
    <source>
        <dbReference type="Proteomes" id="UP000275846"/>
    </source>
</evidence>
<dbReference type="EMBL" id="UYSU01046459">
    <property type="protein sequence ID" value="VDM05548.1"/>
    <property type="molecule type" value="Genomic_DNA"/>
</dbReference>
<dbReference type="Proteomes" id="UP000275846">
    <property type="component" value="Unassembled WGS sequence"/>
</dbReference>
<protein>
    <submittedName>
        <fullName evidence="3">Reverse transcriptase domain-containing protein</fullName>
    </submittedName>
</protein>
<keyword evidence="2" id="KW-1185">Reference proteome</keyword>
<evidence type="ECO:0000313" key="3">
    <source>
        <dbReference type="WBParaSite" id="SSLN_0001988601-mRNA-1"/>
    </source>
</evidence>
<organism evidence="3">
    <name type="scientific">Schistocephalus solidus</name>
    <name type="common">Tapeworm</name>
    <dbReference type="NCBI Taxonomy" id="70667"/>
    <lineage>
        <taxon>Eukaryota</taxon>
        <taxon>Metazoa</taxon>
        <taxon>Spiralia</taxon>
        <taxon>Lophotrochozoa</taxon>
        <taxon>Platyhelminthes</taxon>
        <taxon>Cestoda</taxon>
        <taxon>Eucestoda</taxon>
        <taxon>Diphyllobothriidea</taxon>
        <taxon>Diphyllobothriidae</taxon>
        <taxon>Schistocephalus</taxon>
    </lineage>
</organism>
<gene>
    <name evidence="1" type="ORF">SSLN_LOCUS19162</name>
</gene>
<proteinExistence type="predicted"/>
<evidence type="ECO:0000313" key="1">
    <source>
        <dbReference type="EMBL" id="VDM05548.1"/>
    </source>
</evidence>
<reference evidence="1 2" key="2">
    <citation type="submission" date="2018-11" db="EMBL/GenBank/DDBJ databases">
        <authorList>
            <consortium name="Pathogen Informatics"/>
        </authorList>
    </citation>
    <scope>NUCLEOTIDE SEQUENCE [LARGE SCALE GENOMIC DNA]</scope>
    <source>
        <strain evidence="1 2">NST_G2</strain>
    </source>
</reference>